<keyword evidence="8" id="KW-0808">Transferase</keyword>
<dbReference type="CDD" id="cd03880">
    <property type="entry name" value="M28_QC_like"/>
    <property type="match status" value="1"/>
</dbReference>
<keyword evidence="20" id="KW-1185">Reference proteome</keyword>
<comment type="similarity">
    <text evidence="4">Belongs to the glutaminyl-peptide cyclotransferase family.</text>
</comment>
<protein>
    <recommendedName>
        <fullName evidence="6">Glutaminyl-peptide cyclotransferase</fullName>
        <ecNumber evidence="5">2.3.2.5</ecNumber>
    </recommendedName>
</protein>
<dbReference type="FunFam" id="3.40.630.10:FF:000029">
    <property type="entry name" value="Glutaminyl-peptide cyclotransferase"/>
    <property type="match status" value="1"/>
</dbReference>
<reference evidence="20" key="1">
    <citation type="submission" date="2013-03" db="EMBL/GenBank/DDBJ databases">
        <title>The Genome Sequence of Anopheles dirus WRAIR2.</title>
        <authorList>
            <consortium name="The Broad Institute Genomics Platform"/>
            <person name="Neafsey D.E."/>
            <person name="Walton C."/>
            <person name="Walker B."/>
            <person name="Young S.K."/>
            <person name="Zeng Q."/>
            <person name="Gargeya S."/>
            <person name="Fitzgerald M."/>
            <person name="Haas B."/>
            <person name="Abouelleil A."/>
            <person name="Allen A.W."/>
            <person name="Alvarado L."/>
            <person name="Arachchi H.M."/>
            <person name="Berlin A.M."/>
            <person name="Chapman S.B."/>
            <person name="Gainer-Dewar J."/>
            <person name="Goldberg J."/>
            <person name="Griggs A."/>
            <person name="Gujja S."/>
            <person name="Hansen M."/>
            <person name="Howarth C."/>
            <person name="Imamovic A."/>
            <person name="Ireland A."/>
            <person name="Larimer J."/>
            <person name="McCowan C."/>
            <person name="Murphy C."/>
            <person name="Pearson M."/>
            <person name="Poon T.W."/>
            <person name="Priest M."/>
            <person name="Roberts A."/>
            <person name="Saif S."/>
            <person name="Shea T."/>
            <person name="Sisk P."/>
            <person name="Sykes S."/>
            <person name="Wortman J."/>
            <person name="Nusbaum C."/>
            <person name="Birren B."/>
        </authorList>
    </citation>
    <scope>NUCLEOTIDE SEQUENCE [LARGE SCALE GENOMIC DNA]</scope>
    <source>
        <strain evidence="20">WRAIR2</strain>
    </source>
</reference>
<evidence type="ECO:0000256" key="3">
    <source>
        <dbReference type="ARBA" id="ARBA00004613"/>
    </source>
</evidence>
<dbReference type="InterPro" id="IPR005828">
    <property type="entry name" value="MFS_sugar_transport-like"/>
</dbReference>
<organism evidence="19 20">
    <name type="scientific">Anopheles dirus</name>
    <dbReference type="NCBI Taxonomy" id="7168"/>
    <lineage>
        <taxon>Eukaryota</taxon>
        <taxon>Metazoa</taxon>
        <taxon>Ecdysozoa</taxon>
        <taxon>Arthropoda</taxon>
        <taxon>Hexapoda</taxon>
        <taxon>Insecta</taxon>
        <taxon>Pterygota</taxon>
        <taxon>Neoptera</taxon>
        <taxon>Endopterygota</taxon>
        <taxon>Diptera</taxon>
        <taxon>Nematocera</taxon>
        <taxon>Culicoidea</taxon>
        <taxon>Culicidae</taxon>
        <taxon>Anophelinae</taxon>
        <taxon>Anopheles</taxon>
    </lineage>
</organism>
<sequence>RALAIPVDESLGADFTTGVGDGSPPISYSKCTMYAVNFTEVLANNIRKADPSWPTQPCRNGWEYNYTDVPYQTAATDFEWVCDHAYLPTLAQSIFFLGAIVGGLLFGWIADRYGRIPALAGCNLVGFAAGVATAFVGNFWQFSLCRFLVGFAFDNCFTMMYILVLEYVGPKWRTFVANMSIALFFTTASCALPWIAYYLADWKTFAIVTSAPLALAIFTPVLVPESARWLVSQGKIDKAIGILKKFETINKKTIDAKVYQEFSDSCVRLQEEEAANSNYSVLDLFKTPRLRNITILLIAIWMAISLVFDGHVRNVGSLGLDLFFTFTVAAATELPADTFLTLTLDRWGRRWLACGTMVASGLFSLCATMVPMGAYSATLAILGRFSVNISYNIGLQYAAELLPTVVRAQGVAFIHIMGYVASIVAPFVVYLANISPSLPLVVLGILGIIGGLLSLLLPETLGHDLPQTLADGEEFGRGQKIWDFPCLTKKVDDVDTCDDLPVERFTRATSKNSIGASLRASTRGELRSSMLNRSIRSRVSVRSLAQFKEEQISAVAEPVRAKCTVSRMWCLRRFVSCHLVTFTILLIQQSHGQFTLEQMRIVSTRTNETHFDGALKSILKPRIVGTATHSEVKRSIVGELKKLDFTVELDEFNQKAPHFGLLKFTNIIAKLNPSADKYLALACHYDSKYFREHAFVGAVDSAVPCAMMLNLAKTTESALKLLRNNTDLSLMLLFFDGEEAFRKWSATDSLYGSKHLATKWTTAPYVSKALGKSMREIDRVQLLVLLDLIGGENPKFYNFFPNTRNYHRRLSKIESGLRENKLLVKDPKSGSMFLDQTLYNRIEDDHLPFLKRNIPVLHLIPVPFPKHWHKPEDNEANLSRATIKNINAILRIFMLEHLTFCNSKYGRSVQSCLQ</sequence>
<evidence type="ECO:0000256" key="14">
    <source>
        <dbReference type="ARBA" id="ARBA00023157"/>
    </source>
</evidence>
<comment type="subcellular location">
    <subcellularLocation>
        <location evidence="2">Membrane</location>
        <topology evidence="2">Multi-pass membrane protein</topology>
    </subcellularLocation>
    <subcellularLocation>
        <location evidence="3">Secreted</location>
    </subcellularLocation>
</comment>
<feature type="transmembrane region" description="Helical" evidence="17">
    <location>
        <begin position="411"/>
        <end position="432"/>
    </location>
</feature>
<dbReference type="InterPro" id="IPR037457">
    <property type="entry name" value="M28_QC"/>
</dbReference>
<feature type="transmembrane region" description="Helical" evidence="17">
    <location>
        <begin position="351"/>
        <end position="375"/>
    </location>
</feature>
<dbReference type="AlphaFoldDB" id="A0A182NI96"/>
<keyword evidence="11" id="KW-0862">Zinc</keyword>
<evidence type="ECO:0000256" key="8">
    <source>
        <dbReference type="ARBA" id="ARBA00022679"/>
    </source>
</evidence>
<evidence type="ECO:0000256" key="4">
    <source>
        <dbReference type="ARBA" id="ARBA00006014"/>
    </source>
</evidence>
<dbReference type="GO" id="GO:0016020">
    <property type="term" value="C:membrane"/>
    <property type="evidence" value="ECO:0007669"/>
    <property type="project" value="UniProtKB-SubCell"/>
</dbReference>
<evidence type="ECO:0000256" key="6">
    <source>
        <dbReference type="ARBA" id="ARBA00016861"/>
    </source>
</evidence>
<evidence type="ECO:0000256" key="12">
    <source>
        <dbReference type="ARBA" id="ARBA00022989"/>
    </source>
</evidence>
<keyword evidence="14" id="KW-1015">Disulfide bond</keyword>
<dbReference type="Pfam" id="PF04389">
    <property type="entry name" value="Peptidase_M28"/>
    <property type="match status" value="1"/>
</dbReference>
<dbReference type="CDD" id="cd17317">
    <property type="entry name" value="MFS_SLC22"/>
    <property type="match status" value="1"/>
</dbReference>
<evidence type="ECO:0000256" key="5">
    <source>
        <dbReference type="ARBA" id="ARBA00012012"/>
    </source>
</evidence>
<comment type="catalytic activity">
    <reaction evidence="1">
        <text>N-terminal L-glutaminyl-[peptide] = N-terminal 5-oxo-L-prolyl-[peptide] + NH4(+)</text>
        <dbReference type="Rhea" id="RHEA:23652"/>
        <dbReference type="Rhea" id="RHEA-COMP:11736"/>
        <dbReference type="Rhea" id="RHEA-COMP:11846"/>
        <dbReference type="ChEBI" id="CHEBI:28938"/>
        <dbReference type="ChEBI" id="CHEBI:64722"/>
        <dbReference type="ChEBI" id="CHEBI:87215"/>
        <dbReference type="EC" id="2.3.2.5"/>
    </reaction>
</comment>
<dbReference type="VEuPathDB" id="VectorBase:ADIR007369"/>
<dbReference type="InterPro" id="IPR040234">
    <property type="entry name" value="QC/QCL"/>
</dbReference>
<dbReference type="InterPro" id="IPR020846">
    <property type="entry name" value="MFS_dom"/>
</dbReference>
<feature type="transmembrane region" description="Helical" evidence="17">
    <location>
        <begin position="205"/>
        <end position="223"/>
    </location>
</feature>
<dbReference type="GO" id="GO:0022857">
    <property type="term" value="F:transmembrane transporter activity"/>
    <property type="evidence" value="ECO:0007669"/>
    <property type="project" value="InterPro"/>
</dbReference>
<feature type="domain" description="Major facilitator superfamily (MFS) profile" evidence="18">
    <location>
        <begin position="36"/>
        <end position="462"/>
    </location>
</feature>
<keyword evidence="13 17" id="KW-0472">Membrane</keyword>
<evidence type="ECO:0000256" key="11">
    <source>
        <dbReference type="ARBA" id="ARBA00022833"/>
    </source>
</evidence>
<keyword evidence="15" id="KW-0012">Acyltransferase</keyword>
<dbReference type="InterPro" id="IPR036259">
    <property type="entry name" value="MFS_trans_sf"/>
</dbReference>
<feature type="transmembrane region" description="Helical" evidence="17">
    <location>
        <begin position="175"/>
        <end position="199"/>
    </location>
</feature>
<dbReference type="InterPro" id="IPR007484">
    <property type="entry name" value="Peptidase_M28"/>
</dbReference>
<feature type="transmembrane region" description="Helical" evidence="17">
    <location>
        <begin position="90"/>
        <end position="110"/>
    </location>
</feature>
<dbReference type="GO" id="GO:0008270">
    <property type="term" value="F:zinc ion binding"/>
    <property type="evidence" value="ECO:0007669"/>
    <property type="project" value="TreeGrafter"/>
</dbReference>
<accession>A0A182NI96</accession>
<evidence type="ECO:0000256" key="1">
    <source>
        <dbReference type="ARBA" id="ARBA00000001"/>
    </source>
</evidence>
<dbReference type="STRING" id="7168.A0A182NI96"/>
<evidence type="ECO:0000313" key="19">
    <source>
        <dbReference type="EnsemblMetazoa" id="ADIR007369-PA"/>
    </source>
</evidence>
<feature type="transmembrane region" description="Helical" evidence="17">
    <location>
        <begin position="147"/>
        <end position="168"/>
    </location>
</feature>
<evidence type="ECO:0000256" key="13">
    <source>
        <dbReference type="ARBA" id="ARBA00023136"/>
    </source>
</evidence>
<evidence type="ECO:0000256" key="9">
    <source>
        <dbReference type="ARBA" id="ARBA00022692"/>
    </source>
</evidence>
<dbReference type="PROSITE" id="PS50850">
    <property type="entry name" value="MFS"/>
    <property type="match status" value="1"/>
</dbReference>
<dbReference type="Proteomes" id="UP000075884">
    <property type="component" value="Unassembled WGS sequence"/>
</dbReference>
<dbReference type="PANTHER" id="PTHR12283">
    <property type="entry name" value="GLUTAMINYL-PEPTIDE CYCLOTRANSFERASE"/>
    <property type="match status" value="1"/>
</dbReference>
<comment type="function">
    <text evidence="16">Acts as a glutaminyl-peptide cyclotransferase. Responsible for the biosynthesis of pyroglutamyl peptides. Might be more efficient in the conversion of tri and tetrapeptides in vitro. Might have a relative preference for substrates containing hydrophobic amino acids in vitro.</text>
</comment>
<evidence type="ECO:0000256" key="2">
    <source>
        <dbReference type="ARBA" id="ARBA00004141"/>
    </source>
</evidence>
<feature type="transmembrane region" description="Helical" evidence="17">
    <location>
        <begin position="322"/>
        <end position="344"/>
    </location>
</feature>
<dbReference type="PANTHER" id="PTHR12283:SF6">
    <property type="entry name" value="GLUTAMINYL-PEPTIDE CYCLOTRANSFERASE-RELATED"/>
    <property type="match status" value="1"/>
</dbReference>
<dbReference type="Gene3D" id="1.20.1250.20">
    <property type="entry name" value="MFS general substrate transporter like domains"/>
    <property type="match status" value="1"/>
</dbReference>
<dbReference type="Gene3D" id="3.40.630.10">
    <property type="entry name" value="Zn peptidases"/>
    <property type="match status" value="1"/>
</dbReference>
<feature type="transmembrane region" description="Helical" evidence="17">
    <location>
        <begin position="438"/>
        <end position="457"/>
    </location>
</feature>
<evidence type="ECO:0000313" key="20">
    <source>
        <dbReference type="Proteomes" id="UP000075884"/>
    </source>
</evidence>
<keyword evidence="9 17" id="KW-0812">Transmembrane</keyword>
<feature type="transmembrane region" description="Helical" evidence="17">
    <location>
        <begin position="293"/>
        <end position="310"/>
    </location>
</feature>
<keyword evidence="7" id="KW-0964">Secreted</keyword>
<dbReference type="EnsemblMetazoa" id="ADIR007369-RA">
    <property type="protein sequence ID" value="ADIR007369-PA"/>
    <property type="gene ID" value="ADIR007369"/>
</dbReference>
<evidence type="ECO:0000256" key="10">
    <source>
        <dbReference type="ARBA" id="ARBA00022723"/>
    </source>
</evidence>
<dbReference type="Pfam" id="PF00083">
    <property type="entry name" value="Sugar_tr"/>
    <property type="match status" value="1"/>
</dbReference>
<evidence type="ECO:0000256" key="16">
    <source>
        <dbReference type="ARBA" id="ARBA00057903"/>
    </source>
</evidence>
<proteinExistence type="inferred from homology"/>
<feature type="transmembrane region" description="Helical" evidence="17">
    <location>
        <begin position="122"/>
        <end position="141"/>
    </location>
</feature>
<dbReference type="SUPFAM" id="SSF53187">
    <property type="entry name" value="Zn-dependent exopeptidases"/>
    <property type="match status" value="1"/>
</dbReference>
<keyword evidence="12 17" id="KW-1133">Transmembrane helix</keyword>
<evidence type="ECO:0000256" key="7">
    <source>
        <dbReference type="ARBA" id="ARBA00022525"/>
    </source>
</evidence>
<dbReference type="EC" id="2.3.2.5" evidence="5"/>
<evidence type="ECO:0000259" key="18">
    <source>
        <dbReference type="PROSITE" id="PS50850"/>
    </source>
</evidence>
<evidence type="ECO:0000256" key="15">
    <source>
        <dbReference type="ARBA" id="ARBA00023315"/>
    </source>
</evidence>
<dbReference type="GO" id="GO:0016603">
    <property type="term" value="F:glutaminyl-peptide cyclotransferase activity"/>
    <property type="evidence" value="ECO:0007669"/>
    <property type="project" value="UniProtKB-EC"/>
</dbReference>
<dbReference type="SUPFAM" id="SSF103473">
    <property type="entry name" value="MFS general substrate transporter"/>
    <property type="match status" value="1"/>
</dbReference>
<name>A0A182NI96_9DIPT</name>
<evidence type="ECO:0000256" key="17">
    <source>
        <dbReference type="SAM" id="Phobius"/>
    </source>
</evidence>
<keyword evidence="10" id="KW-0479">Metal-binding</keyword>
<dbReference type="GO" id="GO:0005576">
    <property type="term" value="C:extracellular region"/>
    <property type="evidence" value="ECO:0007669"/>
    <property type="project" value="UniProtKB-SubCell"/>
</dbReference>
<reference evidence="19" key="2">
    <citation type="submission" date="2020-05" db="UniProtKB">
        <authorList>
            <consortium name="EnsemblMetazoa"/>
        </authorList>
    </citation>
    <scope>IDENTIFICATION</scope>
    <source>
        <strain evidence="19">WRAIR2</strain>
    </source>
</reference>